<evidence type="ECO:0000313" key="3">
    <source>
        <dbReference type="Proteomes" id="UP000646579"/>
    </source>
</evidence>
<dbReference type="Pfam" id="PF12680">
    <property type="entry name" value="SnoaL_2"/>
    <property type="match status" value="1"/>
</dbReference>
<keyword evidence="3" id="KW-1185">Reference proteome</keyword>
<dbReference type="RefSeq" id="WP_189427056.1">
    <property type="nucleotide sequence ID" value="NZ_BMZE01000004.1"/>
</dbReference>
<dbReference type="Proteomes" id="UP000646579">
    <property type="component" value="Unassembled WGS sequence"/>
</dbReference>
<name>A0A918SFA3_9HYPH</name>
<dbReference type="Gene3D" id="3.10.450.50">
    <property type="match status" value="1"/>
</dbReference>
<evidence type="ECO:0000313" key="2">
    <source>
        <dbReference type="EMBL" id="GHA35759.1"/>
    </source>
</evidence>
<proteinExistence type="predicted"/>
<gene>
    <name evidence="2" type="ORF">GCM10007989_34730</name>
</gene>
<dbReference type="InterPro" id="IPR037401">
    <property type="entry name" value="SnoaL-like"/>
</dbReference>
<organism evidence="2 3">
    <name type="scientific">Devosia pacifica</name>
    <dbReference type="NCBI Taxonomy" id="1335967"/>
    <lineage>
        <taxon>Bacteria</taxon>
        <taxon>Pseudomonadati</taxon>
        <taxon>Pseudomonadota</taxon>
        <taxon>Alphaproteobacteria</taxon>
        <taxon>Hyphomicrobiales</taxon>
        <taxon>Devosiaceae</taxon>
        <taxon>Devosia</taxon>
    </lineage>
</organism>
<comment type="caution">
    <text evidence="2">The sequence shown here is derived from an EMBL/GenBank/DDBJ whole genome shotgun (WGS) entry which is preliminary data.</text>
</comment>
<reference evidence="2" key="2">
    <citation type="submission" date="2020-09" db="EMBL/GenBank/DDBJ databases">
        <authorList>
            <person name="Sun Q."/>
            <person name="Kim S."/>
        </authorList>
    </citation>
    <scope>NUCLEOTIDE SEQUENCE</scope>
    <source>
        <strain evidence="2">KCTC 32437</strain>
    </source>
</reference>
<dbReference type="EMBL" id="BMZE01000004">
    <property type="protein sequence ID" value="GHA35759.1"/>
    <property type="molecule type" value="Genomic_DNA"/>
</dbReference>
<accession>A0A918SFA3</accession>
<sequence>MTLKLAKPIADYIEANACLDINGMMKPFASDALFIDNGKHFDGQQAIRRLFEEEVIPVKAVFTPETVREEGGAVVLEGPAHGDFPGSPIRFTYRFTLANDAIKSLEITASVCLLPAAPRPGPRYG</sequence>
<feature type="domain" description="SnoaL-like" evidence="1">
    <location>
        <begin position="11"/>
        <end position="102"/>
    </location>
</feature>
<protein>
    <submittedName>
        <fullName evidence="2">Polyketide cyclase</fullName>
    </submittedName>
</protein>
<dbReference type="AlphaFoldDB" id="A0A918SFA3"/>
<evidence type="ECO:0000259" key="1">
    <source>
        <dbReference type="Pfam" id="PF12680"/>
    </source>
</evidence>
<dbReference type="InterPro" id="IPR032710">
    <property type="entry name" value="NTF2-like_dom_sf"/>
</dbReference>
<dbReference type="SUPFAM" id="SSF54427">
    <property type="entry name" value="NTF2-like"/>
    <property type="match status" value="1"/>
</dbReference>
<reference evidence="2" key="1">
    <citation type="journal article" date="2014" name="Int. J. Syst. Evol. Microbiol.">
        <title>Complete genome sequence of Corynebacterium casei LMG S-19264T (=DSM 44701T), isolated from a smear-ripened cheese.</title>
        <authorList>
            <consortium name="US DOE Joint Genome Institute (JGI-PGF)"/>
            <person name="Walter F."/>
            <person name="Albersmeier A."/>
            <person name="Kalinowski J."/>
            <person name="Ruckert C."/>
        </authorList>
    </citation>
    <scope>NUCLEOTIDE SEQUENCE</scope>
    <source>
        <strain evidence="2">KCTC 32437</strain>
    </source>
</reference>